<sequence length="428" mass="45144">MEVLERLVGDIALPKMVRVRQKFADDHIADVAGAVLQGLRKPEIAGRVTPGMSIAIAVGSRGLADLPILVAATVKGLKEAGAEPFIVPAMGSHGGATAEGQALLLNGLGVTEEAVGAPIRSSMETVSLGKLPNGLPVLMDRHAMEADGIVVLNRVKPHTSFSAPIESGLAKMITIGLGKQEGAASCHAMGFGYMADNVVDMARIKLDKCRILFGIATVENSYDRICRVEVVPAESILDEEPALLKEAKQRLPRIMFNPLDVLVVDRMGKEFSGTGMDPNITGRASTSLVQGSLTTARMVVLDLTAKGGGNATGIGLADVTTRKLFNKIDLVATYANHITSTVLSGAKIPMIMETERLAIMAAVRTCNALDMSKLRMVRIPNTLHIGEIQISESLLGEAKANPAVEILGEPEAMTFDAAGELAEFAAAH</sequence>
<dbReference type="InterPro" id="IPR018657">
    <property type="entry name" value="LarA-like_N"/>
</dbReference>
<comment type="caution">
    <text evidence="2">The sequence shown here is derived from an EMBL/GenBank/DDBJ whole genome shotgun (WGS) entry which is preliminary data.</text>
</comment>
<evidence type="ECO:0000313" key="3">
    <source>
        <dbReference type="Proteomes" id="UP000249590"/>
    </source>
</evidence>
<proteinExistence type="predicted"/>
<accession>A0A8B2P682</accession>
<dbReference type="Pfam" id="PF09861">
    <property type="entry name" value="Lar_N"/>
    <property type="match status" value="1"/>
</dbReference>
<protein>
    <recommendedName>
        <fullName evidence="1">LarA-like N-terminal domain-containing protein</fullName>
    </recommendedName>
</protein>
<evidence type="ECO:0000259" key="1">
    <source>
        <dbReference type="Pfam" id="PF09861"/>
    </source>
</evidence>
<dbReference type="GO" id="GO:0050043">
    <property type="term" value="F:lactate racemase activity"/>
    <property type="evidence" value="ECO:0007669"/>
    <property type="project" value="InterPro"/>
</dbReference>
<dbReference type="Proteomes" id="UP000249590">
    <property type="component" value="Unassembled WGS sequence"/>
</dbReference>
<dbReference type="EMBL" id="QHHQ01000001">
    <property type="protein sequence ID" value="RAI04079.1"/>
    <property type="molecule type" value="Genomic_DNA"/>
</dbReference>
<reference evidence="2 3" key="1">
    <citation type="submission" date="2018-05" db="EMBL/GenBank/DDBJ databases">
        <title>Acuticoccus sediminis sp. nov., isolated from deep-sea sediment of Indian Ocean.</title>
        <authorList>
            <person name="Liu X."/>
            <person name="Lai Q."/>
            <person name="Du Y."/>
            <person name="Sun F."/>
            <person name="Zhang X."/>
            <person name="Wang S."/>
            <person name="Shao Z."/>
        </authorList>
    </citation>
    <scope>NUCLEOTIDE SEQUENCE [LARGE SCALE GENOMIC DNA]</scope>
    <source>
        <strain evidence="2 3">PTG4-2</strain>
    </source>
</reference>
<organism evidence="2 3">
    <name type="scientific">Acuticoccus sediminis</name>
    <dbReference type="NCBI Taxonomy" id="2184697"/>
    <lineage>
        <taxon>Bacteria</taxon>
        <taxon>Pseudomonadati</taxon>
        <taxon>Pseudomonadota</taxon>
        <taxon>Alphaproteobacteria</taxon>
        <taxon>Hyphomicrobiales</taxon>
        <taxon>Amorphaceae</taxon>
        <taxon>Acuticoccus</taxon>
    </lineage>
</organism>
<dbReference type="AlphaFoldDB" id="A0A8B2P682"/>
<dbReference type="RefSeq" id="WP_111343261.1">
    <property type="nucleotide sequence ID" value="NZ_QHHQ01000001.1"/>
</dbReference>
<dbReference type="Gene3D" id="3.40.50.11440">
    <property type="match status" value="1"/>
</dbReference>
<evidence type="ECO:0000313" key="2">
    <source>
        <dbReference type="EMBL" id="RAI04079.1"/>
    </source>
</evidence>
<name>A0A8B2P682_9HYPH</name>
<keyword evidence="3" id="KW-1185">Reference proteome</keyword>
<dbReference type="OrthoDB" id="9788398at2"/>
<gene>
    <name evidence="2" type="ORF">DLJ53_06400</name>
</gene>
<feature type="domain" description="LarA-like N-terminal" evidence="1">
    <location>
        <begin position="27"/>
        <end position="189"/>
    </location>
</feature>